<evidence type="ECO:0000256" key="1">
    <source>
        <dbReference type="ARBA" id="ARBA00000085"/>
    </source>
</evidence>
<dbReference type="PRINTS" id="PR00344">
    <property type="entry name" value="BCTRLSENSOR"/>
</dbReference>
<dbReference type="InterPro" id="IPR003594">
    <property type="entry name" value="HATPase_dom"/>
</dbReference>
<keyword evidence="15" id="KW-1185">Reference proteome</keyword>
<evidence type="ECO:0000256" key="10">
    <source>
        <dbReference type="ARBA" id="ARBA00023136"/>
    </source>
</evidence>
<dbReference type="InterPro" id="IPR050428">
    <property type="entry name" value="TCS_sensor_his_kinase"/>
</dbReference>
<dbReference type="SUPFAM" id="SSF158472">
    <property type="entry name" value="HAMP domain-like"/>
    <property type="match status" value="1"/>
</dbReference>
<dbReference type="Gene3D" id="1.10.287.130">
    <property type="match status" value="1"/>
</dbReference>
<evidence type="ECO:0000259" key="13">
    <source>
        <dbReference type="PROSITE" id="PS50885"/>
    </source>
</evidence>
<dbReference type="InterPro" id="IPR036097">
    <property type="entry name" value="HisK_dim/P_sf"/>
</dbReference>
<dbReference type="Gene3D" id="3.30.565.10">
    <property type="entry name" value="Histidine kinase-like ATPase, C-terminal domain"/>
    <property type="match status" value="1"/>
</dbReference>
<comment type="caution">
    <text evidence="14">The sequence shown here is derived from an EMBL/GenBank/DDBJ whole genome shotgun (WGS) entry which is preliminary data.</text>
</comment>
<comment type="subcellular location">
    <subcellularLocation>
        <location evidence="2">Cell membrane</location>
    </subcellularLocation>
</comment>
<dbReference type="Pfam" id="PF00672">
    <property type="entry name" value="HAMP"/>
    <property type="match status" value="1"/>
</dbReference>
<dbReference type="SUPFAM" id="SSF55874">
    <property type="entry name" value="ATPase domain of HSP90 chaperone/DNA topoisomerase II/histidine kinase"/>
    <property type="match status" value="1"/>
</dbReference>
<accession>A0ABV4CQ47</accession>
<dbReference type="InterPro" id="IPR004358">
    <property type="entry name" value="Sig_transdc_His_kin-like_C"/>
</dbReference>
<evidence type="ECO:0000256" key="4">
    <source>
        <dbReference type="ARBA" id="ARBA00022553"/>
    </source>
</evidence>
<dbReference type="CDD" id="cd00082">
    <property type="entry name" value="HisKA"/>
    <property type="match status" value="1"/>
</dbReference>
<keyword evidence="6 11" id="KW-0812">Transmembrane</keyword>
<gene>
    <name evidence="14" type="ORF">AB8O55_27740</name>
</gene>
<dbReference type="SMART" id="SM00388">
    <property type="entry name" value="HisKA"/>
    <property type="match status" value="1"/>
</dbReference>
<organism evidence="14 15">
    <name type="scientific">Saccharopolyspora cebuensis</name>
    <dbReference type="NCBI Taxonomy" id="418759"/>
    <lineage>
        <taxon>Bacteria</taxon>
        <taxon>Bacillati</taxon>
        <taxon>Actinomycetota</taxon>
        <taxon>Actinomycetes</taxon>
        <taxon>Pseudonocardiales</taxon>
        <taxon>Pseudonocardiaceae</taxon>
        <taxon>Saccharopolyspora</taxon>
    </lineage>
</organism>
<dbReference type="Pfam" id="PF00512">
    <property type="entry name" value="HisKA"/>
    <property type="match status" value="1"/>
</dbReference>
<dbReference type="InterPro" id="IPR005467">
    <property type="entry name" value="His_kinase_dom"/>
</dbReference>
<evidence type="ECO:0000256" key="9">
    <source>
        <dbReference type="ARBA" id="ARBA00023012"/>
    </source>
</evidence>
<evidence type="ECO:0000313" key="14">
    <source>
        <dbReference type="EMBL" id="MEY8043220.1"/>
    </source>
</evidence>
<dbReference type="Proteomes" id="UP001564626">
    <property type="component" value="Unassembled WGS sequence"/>
</dbReference>
<evidence type="ECO:0000313" key="15">
    <source>
        <dbReference type="Proteomes" id="UP001564626"/>
    </source>
</evidence>
<dbReference type="InterPro" id="IPR036890">
    <property type="entry name" value="HATPase_C_sf"/>
</dbReference>
<dbReference type="PANTHER" id="PTHR45436:SF5">
    <property type="entry name" value="SENSOR HISTIDINE KINASE TRCS"/>
    <property type="match status" value="1"/>
</dbReference>
<dbReference type="PANTHER" id="PTHR45436">
    <property type="entry name" value="SENSOR HISTIDINE KINASE YKOH"/>
    <property type="match status" value="1"/>
</dbReference>
<evidence type="ECO:0000259" key="12">
    <source>
        <dbReference type="PROSITE" id="PS50109"/>
    </source>
</evidence>
<feature type="domain" description="HAMP" evidence="13">
    <location>
        <begin position="213"/>
        <end position="265"/>
    </location>
</feature>
<dbReference type="CDD" id="cd06225">
    <property type="entry name" value="HAMP"/>
    <property type="match status" value="1"/>
</dbReference>
<name>A0ABV4CQ47_9PSEU</name>
<keyword evidence="7 14" id="KW-0418">Kinase</keyword>
<keyword evidence="5" id="KW-0808">Transferase</keyword>
<evidence type="ECO:0000256" key="5">
    <source>
        <dbReference type="ARBA" id="ARBA00022679"/>
    </source>
</evidence>
<keyword evidence="4" id="KW-0597">Phosphoprotein</keyword>
<dbReference type="EC" id="2.7.13.3" evidence="3"/>
<dbReference type="GO" id="GO:0016301">
    <property type="term" value="F:kinase activity"/>
    <property type="evidence" value="ECO:0007669"/>
    <property type="project" value="UniProtKB-KW"/>
</dbReference>
<reference evidence="14 15" key="1">
    <citation type="submission" date="2024-08" db="EMBL/GenBank/DDBJ databases">
        <title>Genome mining of Saccharopolyspora cebuensis PGLac3 from Nigerian medicinal plant.</title>
        <authorList>
            <person name="Ezeobiora C.E."/>
            <person name="Igbokwe N.H."/>
            <person name="Amin D.H."/>
            <person name="Mendie U.E."/>
        </authorList>
    </citation>
    <scope>NUCLEOTIDE SEQUENCE [LARGE SCALE GENOMIC DNA]</scope>
    <source>
        <strain evidence="14 15">PGLac3</strain>
    </source>
</reference>
<dbReference type="EMBL" id="JBGEHV010000083">
    <property type="protein sequence ID" value="MEY8043220.1"/>
    <property type="molecule type" value="Genomic_DNA"/>
</dbReference>
<dbReference type="Gene3D" id="6.10.340.10">
    <property type="match status" value="1"/>
</dbReference>
<dbReference type="SUPFAM" id="SSF47384">
    <property type="entry name" value="Homodimeric domain of signal transducing histidine kinase"/>
    <property type="match status" value="1"/>
</dbReference>
<dbReference type="InterPro" id="IPR003660">
    <property type="entry name" value="HAMP_dom"/>
</dbReference>
<proteinExistence type="predicted"/>
<sequence>MTTTTDRAAEPARRQGTRIPARAQIMGWLLLVLVVVLMAIMLIVRQHLYNDSEDQVTQALEQEAGEFVAFAERGRDQRGQPFTGAESLFLSYLEQQYPDQAEALVGVWETPTGLSRPLSQGQEDELERLARDPALLARITSSPLPHGEVDTAAGPMRWLRVQADTGTGERAWFVTAHFTADSIADTERTVRMLLLISAFGVLLAAALSWVVAGLILAPIRQVRQTAAEISEQDLTRRIPVAGRDDIAALSDQFNAMLDRLEDAFRIQRQFVDDASHELRTPITIVRGNLELLGDDPAEREEVVRLCTDELDRMTRIVEDLLILAKADRPDFVRPAPVSLAELTSDIEAKARSLADRQWSLEAIGEGEVAVDEQRVTQAMIQLAQNAVQHTQPGARIKVGSALRQGVVSLWVTDTGPGVAPDDVEKIFDRFAHGPGPGKGGAGLGLAIVKAIADAHHGRVRVLSAPGEGATFGLELPAFPPHAPTEETTA</sequence>
<comment type="catalytic activity">
    <reaction evidence="1">
        <text>ATP + protein L-histidine = ADP + protein N-phospho-L-histidine.</text>
        <dbReference type="EC" id="2.7.13.3"/>
    </reaction>
</comment>
<evidence type="ECO:0000256" key="2">
    <source>
        <dbReference type="ARBA" id="ARBA00004236"/>
    </source>
</evidence>
<feature type="transmembrane region" description="Helical" evidence="11">
    <location>
        <begin position="25"/>
        <end position="44"/>
    </location>
</feature>
<dbReference type="PROSITE" id="PS50109">
    <property type="entry name" value="HIS_KIN"/>
    <property type="match status" value="1"/>
</dbReference>
<dbReference type="InterPro" id="IPR003661">
    <property type="entry name" value="HisK_dim/P_dom"/>
</dbReference>
<evidence type="ECO:0000256" key="8">
    <source>
        <dbReference type="ARBA" id="ARBA00022989"/>
    </source>
</evidence>
<dbReference type="PROSITE" id="PS50885">
    <property type="entry name" value="HAMP"/>
    <property type="match status" value="1"/>
</dbReference>
<evidence type="ECO:0000256" key="6">
    <source>
        <dbReference type="ARBA" id="ARBA00022692"/>
    </source>
</evidence>
<keyword evidence="8 11" id="KW-1133">Transmembrane helix</keyword>
<dbReference type="SMART" id="SM00304">
    <property type="entry name" value="HAMP"/>
    <property type="match status" value="1"/>
</dbReference>
<feature type="domain" description="Histidine kinase" evidence="12">
    <location>
        <begin position="273"/>
        <end position="479"/>
    </location>
</feature>
<dbReference type="SMART" id="SM00387">
    <property type="entry name" value="HATPase_c"/>
    <property type="match status" value="1"/>
</dbReference>
<dbReference type="Pfam" id="PF02518">
    <property type="entry name" value="HATPase_c"/>
    <property type="match status" value="1"/>
</dbReference>
<dbReference type="RefSeq" id="WP_345359927.1">
    <property type="nucleotide sequence ID" value="NZ_BAABII010000004.1"/>
</dbReference>
<protein>
    <recommendedName>
        <fullName evidence="3">histidine kinase</fullName>
        <ecNumber evidence="3">2.7.13.3</ecNumber>
    </recommendedName>
</protein>
<evidence type="ECO:0000256" key="11">
    <source>
        <dbReference type="SAM" id="Phobius"/>
    </source>
</evidence>
<keyword evidence="10 11" id="KW-0472">Membrane</keyword>
<evidence type="ECO:0000256" key="3">
    <source>
        <dbReference type="ARBA" id="ARBA00012438"/>
    </source>
</evidence>
<keyword evidence="9" id="KW-0902">Two-component regulatory system</keyword>
<feature type="transmembrane region" description="Helical" evidence="11">
    <location>
        <begin position="192"/>
        <end position="216"/>
    </location>
</feature>
<evidence type="ECO:0000256" key="7">
    <source>
        <dbReference type="ARBA" id="ARBA00022777"/>
    </source>
</evidence>